<dbReference type="GO" id="GO:0008168">
    <property type="term" value="F:methyltransferase activity"/>
    <property type="evidence" value="ECO:0007669"/>
    <property type="project" value="UniProtKB-KW"/>
</dbReference>
<dbReference type="AlphaFoldDB" id="A0A1G7T170"/>
<proteinExistence type="predicted"/>
<dbReference type="InterPro" id="IPR029063">
    <property type="entry name" value="SAM-dependent_MTases_sf"/>
</dbReference>
<dbReference type="EMBL" id="FNAX01000017">
    <property type="protein sequence ID" value="SDG29067.1"/>
    <property type="molecule type" value="Genomic_DNA"/>
</dbReference>
<name>A0A1G7T170_9ACTN</name>
<dbReference type="SUPFAM" id="SSF53335">
    <property type="entry name" value="S-adenosyl-L-methionine-dependent methyltransferases"/>
    <property type="match status" value="1"/>
</dbReference>
<keyword evidence="1" id="KW-0489">Methyltransferase</keyword>
<evidence type="ECO:0000313" key="2">
    <source>
        <dbReference type="Proteomes" id="UP000198614"/>
    </source>
</evidence>
<organism evidence="1 2">
    <name type="scientific">Streptomyces griseoaurantiacus</name>
    <dbReference type="NCBI Taxonomy" id="68213"/>
    <lineage>
        <taxon>Bacteria</taxon>
        <taxon>Bacillati</taxon>
        <taxon>Actinomycetota</taxon>
        <taxon>Actinomycetes</taxon>
        <taxon>Kitasatosporales</taxon>
        <taxon>Streptomycetaceae</taxon>
        <taxon>Streptomyces</taxon>
        <taxon>Streptomyces aurantiacus group</taxon>
    </lineage>
</organism>
<gene>
    <name evidence="1" type="ORF">SAMN05216260_1179</name>
</gene>
<dbReference type="Gene3D" id="3.40.50.150">
    <property type="entry name" value="Vaccinia Virus protein VP39"/>
    <property type="match status" value="1"/>
</dbReference>
<accession>A0A1G7T170</accession>
<sequence>MITTGWTVCEAVPMNSSEPTPGEFRDRLQTDRPHSARVWNYLLGGKDNYPVDSAVGEAILATFPEFVAVARLQRQFLARAVRFLVRDAGIRQFLDIGTGLPTADNTHELAQRLAPESRIVYVDNDPLVLRHAEALLTSSREGACAYVDADVRDPERILAEAAETLDFTRPVALTMLGIMGQISDADRPAELVSTLLAGLPAGSYLALSDGTNTNEALTKAVEGYNGQSANTYHLRSPQEIASYFAGLDLVEPGVVPTSSWRPEGEDTGTDAPHVSVAGIALKK</sequence>
<reference evidence="1 2" key="1">
    <citation type="submission" date="2016-10" db="EMBL/GenBank/DDBJ databases">
        <authorList>
            <person name="de Groot N.N."/>
        </authorList>
    </citation>
    <scope>NUCLEOTIDE SEQUENCE [LARGE SCALE GENOMIC DNA]</scope>
    <source>
        <strain evidence="1 2">CGMCC 4.1859</strain>
    </source>
</reference>
<keyword evidence="1" id="KW-0808">Transferase</keyword>
<dbReference type="InterPro" id="IPR006764">
    <property type="entry name" value="SAM_dep_MeTrfase_SAV2177_type"/>
</dbReference>
<protein>
    <submittedName>
        <fullName evidence="1">S-adenosyl methyltransferase</fullName>
    </submittedName>
</protein>
<dbReference type="Proteomes" id="UP000198614">
    <property type="component" value="Unassembled WGS sequence"/>
</dbReference>
<dbReference type="GO" id="GO:0032259">
    <property type="term" value="P:methylation"/>
    <property type="evidence" value="ECO:0007669"/>
    <property type="project" value="UniProtKB-KW"/>
</dbReference>
<dbReference type="PIRSF" id="PIRSF017393">
    <property type="entry name" value="MTase_SAV2177"/>
    <property type="match status" value="1"/>
</dbReference>
<evidence type="ECO:0000313" key="1">
    <source>
        <dbReference type="EMBL" id="SDG29067.1"/>
    </source>
</evidence>
<dbReference type="Pfam" id="PF04672">
    <property type="entry name" value="Methyltransf_19"/>
    <property type="match status" value="1"/>
</dbReference>